<organism evidence="4 5">
    <name type="scientific">Punica granatum</name>
    <name type="common">Pomegranate</name>
    <dbReference type="NCBI Taxonomy" id="22663"/>
    <lineage>
        <taxon>Eukaryota</taxon>
        <taxon>Viridiplantae</taxon>
        <taxon>Streptophyta</taxon>
        <taxon>Embryophyta</taxon>
        <taxon>Tracheophyta</taxon>
        <taxon>Spermatophyta</taxon>
        <taxon>Magnoliopsida</taxon>
        <taxon>eudicotyledons</taxon>
        <taxon>Gunneridae</taxon>
        <taxon>Pentapetalae</taxon>
        <taxon>rosids</taxon>
        <taxon>malvids</taxon>
        <taxon>Myrtales</taxon>
        <taxon>Lythraceae</taxon>
        <taxon>Punica</taxon>
    </lineage>
</organism>
<accession>A0A2I0HF06</accession>
<reference evidence="4 5" key="1">
    <citation type="submission" date="2017-11" db="EMBL/GenBank/DDBJ databases">
        <title>De-novo sequencing of pomegranate (Punica granatum L.) genome.</title>
        <authorList>
            <person name="Akparov Z."/>
            <person name="Amiraslanov A."/>
            <person name="Hajiyeva S."/>
            <person name="Abbasov M."/>
            <person name="Kaur K."/>
            <person name="Hamwieh A."/>
            <person name="Solovyev V."/>
            <person name="Salamov A."/>
            <person name="Braich B."/>
            <person name="Kosarev P."/>
            <person name="Mahmoud A."/>
            <person name="Hajiyev E."/>
            <person name="Babayeva S."/>
            <person name="Izzatullayeva V."/>
            <person name="Mammadov A."/>
            <person name="Mammadov A."/>
            <person name="Sharifova S."/>
            <person name="Ojaghi J."/>
            <person name="Eynullazada K."/>
            <person name="Bayramov B."/>
            <person name="Abdulazimova A."/>
            <person name="Shahmuradov I."/>
        </authorList>
    </citation>
    <scope>NUCLEOTIDE SEQUENCE [LARGE SCALE GENOMIC DNA]</scope>
    <source>
        <strain evidence="5">cv. AG2017</strain>
        <tissue evidence="4">Leaf</tissue>
    </source>
</reference>
<comment type="caution">
    <text evidence="4">The sequence shown here is derived from an EMBL/GenBank/DDBJ whole genome shotgun (WGS) entry which is preliminary data.</text>
</comment>
<evidence type="ECO:0000256" key="2">
    <source>
        <dbReference type="SAM" id="Phobius"/>
    </source>
</evidence>
<dbReference type="GO" id="GO:0007165">
    <property type="term" value="P:signal transduction"/>
    <property type="evidence" value="ECO:0007669"/>
    <property type="project" value="InterPro"/>
</dbReference>
<gene>
    <name evidence="4" type="ORF">CRG98_049362</name>
</gene>
<feature type="region of interest" description="Disordered" evidence="1">
    <location>
        <begin position="38"/>
        <end position="58"/>
    </location>
</feature>
<feature type="transmembrane region" description="Helical" evidence="2">
    <location>
        <begin position="12"/>
        <end position="33"/>
    </location>
</feature>
<dbReference type="PROSITE" id="PS50104">
    <property type="entry name" value="TIR"/>
    <property type="match status" value="1"/>
</dbReference>
<protein>
    <recommendedName>
        <fullName evidence="3">TIR domain-containing protein</fullName>
    </recommendedName>
</protein>
<keyword evidence="2" id="KW-1133">Transmembrane helix</keyword>
<evidence type="ECO:0000313" key="4">
    <source>
        <dbReference type="EMBL" id="PKI18364.1"/>
    </source>
</evidence>
<name>A0A2I0HF06_PUNGR</name>
<dbReference type="SUPFAM" id="SSF52200">
    <property type="entry name" value="Toll/Interleukin receptor TIR domain"/>
    <property type="match status" value="1"/>
</dbReference>
<keyword evidence="2" id="KW-0472">Membrane</keyword>
<evidence type="ECO:0000313" key="5">
    <source>
        <dbReference type="Proteomes" id="UP000233551"/>
    </source>
</evidence>
<evidence type="ECO:0000259" key="3">
    <source>
        <dbReference type="PROSITE" id="PS50104"/>
    </source>
</evidence>
<sequence length="102" mass="10921">MVTDGSPWLSWWACLCVAFLSSFVSILVTVFVMKKRSRSTAESAATTSNDAFSSGTGGGCRVEASCSSSVSGQPGYEYDVFLSFRGEDTRKGFTDGLYTALE</sequence>
<dbReference type="EMBL" id="PGOL01038920">
    <property type="protein sequence ID" value="PKI18364.1"/>
    <property type="molecule type" value="Genomic_DNA"/>
</dbReference>
<dbReference type="Proteomes" id="UP000233551">
    <property type="component" value="Unassembled WGS sequence"/>
</dbReference>
<keyword evidence="2" id="KW-0812">Transmembrane</keyword>
<keyword evidence="5" id="KW-1185">Reference proteome</keyword>
<dbReference type="AlphaFoldDB" id="A0A2I0HF06"/>
<dbReference type="Gene3D" id="3.40.50.10140">
    <property type="entry name" value="Toll/interleukin-1 receptor homology (TIR) domain"/>
    <property type="match status" value="1"/>
</dbReference>
<feature type="non-terminal residue" evidence="4">
    <location>
        <position position="102"/>
    </location>
</feature>
<proteinExistence type="predicted"/>
<dbReference type="InterPro" id="IPR000157">
    <property type="entry name" value="TIR_dom"/>
</dbReference>
<feature type="domain" description="TIR" evidence="3">
    <location>
        <begin position="76"/>
        <end position="102"/>
    </location>
</feature>
<dbReference type="InterPro" id="IPR035897">
    <property type="entry name" value="Toll_tir_struct_dom_sf"/>
</dbReference>
<evidence type="ECO:0000256" key="1">
    <source>
        <dbReference type="SAM" id="MobiDB-lite"/>
    </source>
</evidence>